<dbReference type="EnsemblPlants" id="TuG1812G0300005452.01.T01">
    <property type="protein sequence ID" value="TuG1812G0300005452.01.T01.cds252794"/>
    <property type="gene ID" value="TuG1812G0300005452.01"/>
</dbReference>
<proteinExistence type="predicted"/>
<accession>A0A8R7Q061</accession>
<reference evidence="2" key="2">
    <citation type="submission" date="2018-03" db="EMBL/GenBank/DDBJ databases">
        <title>The Triticum urartu genome reveals the dynamic nature of wheat genome evolution.</title>
        <authorList>
            <person name="Ling H."/>
            <person name="Ma B."/>
            <person name="Shi X."/>
            <person name="Liu H."/>
            <person name="Dong L."/>
            <person name="Sun H."/>
            <person name="Cao Y."/>
            <person name="Gao Q."/>
            <person name="Zheng S."/>
            <person name="Li Y."/>
            <person name="Yu Y."/>
            <person name="Du H."/>
            <person name="Qi M."/>
            <person name="Li Y."/>
            <person name="Yu H."/>
            <person name="Cui Y."/>
            <person name="Wang N."/>
            <person name="Chen C."/>
            <person name="Wu H."/>
            <person name="Zhao Y."/>
            <person name="Zhang J."/>
            <person name="Li Y."/>
            <person name="Zhou W."/>
            <person name="Zhang B."/>
            <person name="Hu W."/>
            <person name="Eijk M."/>
            <person name="Tang J."/>
            <person name="Witsenboer H."/>
            <person name="Zhao S."/>
            <person name="Li Z."/>
            <person name="Zhang A."/>
            <person name="Wang D."/>
            <person name="Liang C."/>
        </authorList>
    </citation>
    <scope>NUCLEOTIDE SEQUENCE [LARGE SCALE GENOMIC DNA]</scope>
    <source>
        <strain evidence="2">cv. G1812</strain>
    </source>
</reference>
<evidence type="ECO:0000313" key="2">
    <source>
        <dbReference type="EnsemblPlants" id="TuG1812G0300005452.01.T01.cds252794"/>
    </source>
</evidence>
<feature type="region of interest" description="Disordered" evidence="1">
    <location>
        <begin position="1"/>
        <end position="51"/>
    </location>
</feature>
<dbReference type="Proteomes" id="UP000015106">
    <property type="component" value="Chromosome 3"/>
</dbReference>
<sequence length="51" mass="5383">MRGPKQARPIVLPPLGRGSAPTARCGSEHHARHGVREAPIGQWPQGAQPAP</sequence>
<evidence type="ECO:0000313" key="3">
    <source>
        <dbReference type="Proteomes" id="UP000015106"/>
    </source>
</evidence>
<keyword evidence="3" id="KW-1185">Reference proteome</keyword>
<evidence type="ECO:0000256" key="1">
    <source>
        <dbReference type="SAM" id="MobiDB-lite"/>
    </source>
</evidence>
<reference evidence="3" key="1">
    <citation type="journal article" date="2013" name="Nature">
        <title>Draft genome of the wheat A-genome progenitor Triticum urartu.</title>
        <authorList>
            <person name="Ling H.Q."/>
            <person name="Zhao S."/>
            <person name="Liu D."/>
            <person name="Wang J."/>
            <person name="Sun H."/>
            <person name="Zhang C."/>
            <person name="Fan H."/>
            <person name="Li D."/>
            <person name="Dong L."/>
            <person name="Tao Y."/>
            <person name="Gao C."/>
            <person name="Wu H."/>
            <person name="Li Y."/>
            <person name="Cui Y."/>
            <person name="Guo X."/>
            <person name="Zheng S."/>
            <person name="Wang B."/>
            <person name="Yu K."/>
            <person name="Liang Q."/>
            <person name="Yang W."/>
            <person name="Lou X."/>
            <person name="Chen J."/>
            <person name="Feng M."/>
            <person name="Jian J."/>
            <person name="Zhang X."/>
            <person name="Luo G."/>
            <person name="Jiang Y."/>
            <person name="Liu J."/>
            <person name="Wang Z."/>
            <person name="Sha Y."/>
            <person name="Zhang B."/>
            <person name="Wu H."/>
            <person name="Tang D."/>
            <person name="Shen Q."/>
            <person name="Xue P."/>
            <person name="Zou S."/>
            <person name="Wang X."/>
            <person name="Liu X."/>
            <person name="Wang F."/>
            <person name="Yang Y."/>
            <person name="An X."/>
            <person name="Dong Z."/>
            <person name="Zhang K."/>
            <person name="Zhang X."/>
            <person name="Luo M.C."/>
            <person name="Dvorak J."/>
            <person name="Tong Y."/>
            <person name="Wang J."/>
            <person name="Yang H."/>
            <person name="Li Z."/>
            <person name="Wang D."/>
            <person name="Zhang A."/>
            <person name="Wang J."/>
        </authorList>
    </citation>
    <scope>NUCLEOTIDE SEQUENCE</scope>
    <source>
        <strain evidence="3">cv. G1812</strain>
    </source>
</reference>
<dbReference type="AlphaFoldDB" id="A0A8R7Q061"/>
<dbReference type="Gramene" id="TuG1812G0300005452.01.T01">
    <property type="protein sequence ID" value="TuG1812G0300005452.01.T01.cds252794"/>
    <property type="gene ID" value="TuG1812G0300005452.01"/>
</dbReference>
<organism evidence="2 3">
    <name type="scientific">Triticum urartu</name>
    <name type="common">Red wild einkorn</name>
    <name type="synonym">Crithodium urartu</name>
    <dbReference type="NCBI Taxonomy" id="4572"/>
    <lineage>
        <taxon>Eukaryota</taxon>
        <taxon>Viridiplantae</taxon>
        <taxon>Streptophyta</taxon>
        <taxon>Embryophyta</taxon>
        <taxon>Tracheophyta</taxon>
        <taxon>Spermatophyta</taxon>
        <taxon>Magnoliopsida</taxon>
        <taxon>Liliopsida</taxon>
        <taxon>Poales</taxon>
        <taxon>Poaceae</taxon>
        <taxon>BOP clade</taxon>
        <taxon>Pooideae</taxon>
        <taxon>Triticodae</taxon>
        <taxon>Triticeae</taxon>
        <taxon>Triticinae</taxon>
        <taxon>Triticum</taxon>
    </lineage>
</organism>
<name>A0A8R7Q061_TRIUA</name>
<protein>
    <submittedName>
        <fullName evidence="2">Uncharacterized protein</fullName>
    </submittedName>
</protein>
<reference evidence="2" key="3">
    <citation type="submission" date="2022-06" db="UniProtKB">
        <authorList>
            <consortium name="EnsemblPlants"/>
        </authorList>
    </citation>
    <scope>IDENTIFICATION</scope>
</reference>